<keyword evidence="8" id="KW-1185">Reference proteome</keyword>
<sequence length="472" mass="49908">MATTPPVWLTLDRTAGDLEGQLYRALRDRILLGQMPAGQRLPPTRSLAASIGVARSTAVGAYERLKAEGYLDSRMGSASRVAAVAASPLPGQSPPAPPVARVLDEPIAGTAFEPGVPDLAAFPHAAWARCLGSRARALRVHDLGYGAACGIRDLQEAILDHVAATRGVSARPEQVLILATTGAAIDVLARLLLRRDGDVAWMEEPGYPTAQALLRAAGARLVPVPCDAAGIDVARAAGPSPRLIYVTPSHQYPTGATMSLQRRLALLDVARSSGAVVLEDDYDSEFQYGSRPIAALQGIDRSEVVAYLGTFSKILTPGLRVAYAVVPPWLAPEAAAAARLRGAVVPVHVQAALADFIREGRLRAHLRRMNAAYAARMAATVAALRRHCGHVLEVGEGAGGLQLATWFHDISIDDSAVAEALNAHGLALRPMSRFHIGPARPGLLFGIARVEPQGVDAAAERIGRLLSDRARR</sequence>
<feature type="domain" description="HTH gntR-type" evidence="6">
    <location>
        <begin position="16"/>
        <end position="84"/>
    </location>
</feature>
<dbReference type="Pfam" id="PF00155">
    <property type="entry name" value="Aminotran_1_2"/>
    <property type="match status" value="1"/>
</dbReference>
<name>A0ABS5F476_9PROT</name>
<keyword evidence="7" id="KW-0032">Aminotransferase</keyword>
<dbReference type="RefSeq" id="WP_211855117.1">
    <property type="nucleotide sequence ID" value="NZ_JAAGBB010000033.1"/>
</dbReference>
<dbReference type="InterPro" id="IPR051446">
    <property type="entry name" value="HTH_trans_reg/aminotransferase"/>
</dbReference>
<dbReference type="CDD" id="cd07377">
    <property type="entry name" value="WHTH_GntR"/>
    <property type="match status" value="1"/>
</dbReference>
<organism evidence="7 8">
    <name type="scientific">Plastoroseomonas hellenica</name>
    <dbReference type="NCBI Taxonomy" id="2687306"/>
    <lineage>
        <taxon>Bacteria</taxon>
        <taxon>Pseudomonadati</taxon>
        <taxon>Pseudomonadota</taxon>
        <taxon>Alphaproteobacteria</taxon>
        <taxon>Acetobacterales</taxon>
        <taxon>Acetobacteraceae</taxon>
        <taxon>Plastoroseomonas</taxon>
    </lineage>
</organism>
<dbReference type="CDD" id="cd00609">
    <property type="entry name" value="AAT_like"/>
    <property type="match status" value="1"/>
</dbReference>
<evidence type="ECO:0000256" key="3">
    <source>
        <dbReference type="ARBA" id="ARBA00023015"/>
    </source>
</evidence>
<evidence type="ECO:0000313" key="8">
    <source>
        <dbReference type="Proteomes" id="UP001196870"/>
    </source>
</evidence>
<dbReference type="InterPro" id="IPR015424">
    <property type="entry name" value="PyrdxlP-dep_Trfase"/>
</dbReference>
<keyword evidence="2" id="KW-0663">Pyridoxal phosphate</keyword>
<comment type="caution">
    <text evidence="7">The sequence shown here is derived from an EMBL/GenBank/DDBJ whole genome shotgun (WGS) entry which is preliminary data.</text>
</comment>
<evidence type="ECO:0000256" key="4">
    <source>
        <dbReference type="ARBA" id="ARBA00023125"/>
    </source>
</evidence>
<dbReference type="InterPro" id="IPR036390">
    <property type="entry name" value="WH_DNA-bd_sf"/>
</dbReference>
<gene>
    <name evidence="7" type="ORF">GXW71_23465</name>
</gene>
<dbReference type="PANTHER" id="PTHR46577:SF1">
    <property type="entry name" value="HTH-TYPE TRANSCRIPTIONAL REGULATORY PROTEIN GABR"/>
    <property type="match status" value="1"/>
</dbReference>
<dbReference type="PROSITE" id="PS50949">
    <property type="entry name" value="HTH_GNTR"/>
    <property type="match status" value="1"/>
</dbReference>
<accession>A0ABS5F476</accession>
<dbReference type="GO" id="GO:0008483">
    <property type="term" value="F:transaminase activity"/>
    <property type="evidence" value="ECO:0007669"/>
    <property type="project" value="UniProtKB-KW"/>
</dbReference>
<dbReference type="SUPFAM" id="SSF46785">
    <property type="entry name" value="Winged helix' DNA-binding domain"/>
    <property type="match status" value="1"/>
</dbReference>
<dbReference type="SUPFAM" id="SSF53383">
    <property type="entry name" value="PLP-dependent transferases"/>
    <property type="match status" value="1"/>
</dbReference>
<dbReference type="Pfam" id="PF00392">
    <property type="entry name" value="GntR"/>
    <property type="match status" value="1"/>
</dbReference>
<dbReference type="PANTHER" id="PTHR46577">
    <property type="entry name" value="HTH-TYPE TRANSCRIPTIONAL REGULATORY PROTEIN GABR"/>
    <property type="match status" value="1"/>
</dbReference>
<keyword evidence="4" id="KW-0238">DNA-binding</keyword>
<evidence type="ECO:0000256" key="5">
    <source>
        <dbReference type="ARBA" id="ARBA00023163"/>
    </source>
</evidence>
<protein>
    <submittedName>
        <fullName evidence="7">PLP-dependent aminotransferase family protein</fullName>
    </submittedName>
</protein>
<dbReference type="InterPro" id="IPR004839">
    <property type="entry name" value="Aminotransferase_I/II_large"/>
</dbReference>
<keyword evidence="7" id="KW-0808">Transferase</keyword>
<dbReference type="InterPro" id="IPR015421">
    <property type="entry name" value="PyrdxlP-dep_Trfase_major"/>
</dbReference>
<keyword evidence="3" id="KW-0805">Transcription regulation</keyword>
<evidence type="ECO:0000256" key="2">
    <source>
        <dbReference type="ARBA" id="ARBA00022898"/>
    </source>
</evidence>
<dbReference type="Gene3D" id="3.40.640.10">
    <property type="entry name" value="Type I PLP-dependent aspartate aminotransferase-like (Major domain)"/>
    <property type="match status" value="1"/>
</dbReference>
<comment type="similarity">
    <text evidence="1">In the C-terminal section; belongs to the class-I pyridoxal-phosphate-dependent aminotransferase family.</text>
</comment>
<keyword evidence="5" id="KW-0804">Transcription</keyword>
<dbReference type="Proteomes" id="UP001196870">
    <property type="component" value="Unassembled WGS sequence"/>
</dbReference>
<dbReference type="SMART" id="SM00345">
    <property type="entry name" value="HTH_GNTR"/>
    <property type="match status" value="1"/>
</dbReference>
<dbReference type="Gene3D" id="1.10.10.10">
    <property type="entry name" value="Winged helix-like DNA-binding domain superfamily/Winged helix DNA-binding domain"/>
    <property type="match status" value="1"/>
</dbReference>
<evidence type="ECO:0000313" key="7">
    <source>
        <dbReference type="EMBL" id="MBR0667336.1"/>
    </source>
</evidence>
<evidence type="ECO:0000259" key="6">
    <source>
        <dbReference type="PROSITE" id="PS50949"/>
    </source>
</evidence>
<reference evidence="8" key="1">
    <citation type="journal article" date="2021" name="Syst. Appl. Microbiol.">
        <title>Roseomonas hellenica sp. nov., isolated from roots of wild-growing Alkanna tinctoria.</title>
        <authorList>
            <person name="Rat A."/>
            <person name="Naranjo H.D."/>
            <person name="Lebbe L."/>
            <person name="Cnockaert M."/>
            <person name="Krigas N."/>
            <person name="Grigoriadou K."/>
            <person name="Maloupa E."/>
            <person name="Willems A."/>
        </authorList>
    </citation>
    <scope>NUCLEOTIDE SEQUENCE [LARGE SCALE GENOMIC DNA]</scope>
    <source>
        <strain evidence="8">LMG 31523</strain>
    </source>
</reference>
<dbReference type="InterPro" id="IPR000524">
    <property type="entry name" value="Tscrpt_reg_HTH_GntR"/>
</dbReference>
<proteinExistence type="inferred from homology"/>
<evidence type="ECO:0000256" key="1">
    <source>
        <dbReference type="ARBA" id="ARBA00005384"/>
    </source>
</evidence>
<dbReference type="InterPro" id="IPR036388">
    <property type="entry name" value="WH-like_DNA-bd_sf"/>
</dbReference>
<dbReference type="EMBL" id="JAAGBB010000033">
    <property type="protein sequence ID" value="MBR0667336.1"/>
    <property type="molecule type" value="Genomic_DNA"/>
</dbReference>